<evidence type="ECO:0000256" key="5">
    <source>
        <dbReference type="ARBA" id="ARBA00022603"/>
    </source>
</evidence>
<keyword evidence="10 15" id="KW-0863">Zinc-finger</keyword>
<evidence type="ECO:0000256" key="16">
    <source>
        <dbReference type="SAM" id="MobiDB-lite"/>
    </source>
</evidence>
<comment type="caution">
    <text evidence="18">The sequence shown here is derived from an EMBL/GenBank/DDBJ whole genome shotgun (WGS) entry which is preliminary data.</text>
</comment>
<comment type="similarity">
    <text evidence="2 15">Belongs to the methyltransferase TRM13 family.</text>
</comment>
<dbReference type="Pfam" id="PF05253">
    <property type="entry name" value="zf-U11-48K"/>
    <property type="match status" value="1"/>
</dbReference>
<dbReference type="GO" id="GO:0030488">
    <property type="term" value="P:tRNA methylation"/>
    <property type="evidence" value="ECO:0007669"/>
    <property type="project" value="InterPro"/>
</dbReference>
<dbReference type="Pfam" id="PF11722">
    <property type="entry name" value="zf-TRM13_CCCH"/>
    <property type="match status" value="1"/>
</dbReference>
<dbReference type="InterPro" id="IPR021721">
    <property type="entry name" value="Znf_CCCH-type_TRM13"/>
</dbReference>
<feature type="compositionally biased region" description="Acidic residues" evidence="16">
    <location>
        <begin position="409"/>
        <end position="429"/>
    </location>
</feature>
<organism evidence="18 19">
    <name type="scientific">Mortierella isabellina</name>
    <name type="common">Filamentous fungus</name>
    <name type="synonym">Umbelopsis isabellina</name>
    <dbReference type="NCBI Taxonomy" id="91625"/>
    <lineage>
        <taxon>Eukaryota</taxon>
        <taxon>Fungi</taxon>
        <taxon>Fungi incertae sedis</taxon>
        <taxon>Mucoromycota</taxon>
        <taxon>Mucoromycotina</taxon>
        <taxon>Umbelopsidomycetes</taxon>
        <taxon>Umbelopsidales</taxon>
        <taxon>Umbelopsidaceae</taxon>
        <taxon>Umbelopsis</taxon>
    </lineage>
</organism>
<dbReference type="PANTHER" id="PTHR12998">
    <property type="entry name" value="TRNA:M(4)X MODIFICATION ENZYME TRM13 HOMOLOG"/>
    <property type="match status" value="1"/>
</dbReference>
<evidence type="ECO:0000256" key="15">
    <source>
        <dbReference type="RuleBase" id="RU367103"/>
    </source>
</evidence>
<sequence>MPKEQHMKPSEAAKRSKSKAKKPAEPIPPPPDRPQQCQYWVARKRRYCHLPSKKTNKYCGEHLTEQQKEDINQDTRIRIPCPFDPLHTVFQDELEQHLTQRCNARPKENDAWHSLNVNCTLPLSKEELEFQQNIHSHKHMKAQPWIAKVKLNELPKPDLRNLIMKVETLYKRLVPPIKLDIRSHASMAKRQAAVKFTKHADQQASLIGHMSHSGMLRDKNACYVEFGAGRGELSHYLKHALTAAGESTFVLIDRKTVRGKFDSALIGEENPSVVKRVTVDIKDLALGKIDVLKDNEDHLKPVIAYSKHLCGSATDLTLKCLANYADEQIANNNKHPIPGIIIALCCHQLSRYEMYPNTNYLEHNNISKTDYDRICKMSSWAICGRPKAIQVTDEGVQIDKEATAMNGIDSDDEEEEHHPVDEEDGDFDETTAHYSGLDHEKREVIGFCCKRILDAGRAEFLRQHGFNVELVYYADRKTTLENCALIATPKLDNE</sequence>
<dbReference type="EMBL" id="JAEPQZ010000014">
    <property type="protein sequence ID" value="KAG2173717.1"/>
    <property type="molecule type" value="Genomic_DNA"/>
</dbReference>
<dbReference type="EC" id="2.1.1.225" evidence="3 15"/>
<evidence type="ECO:0000256" key="9">
    <source>
        <dbReference type="ARBA" id="ARBA00022723"/>
    </source>
</evidence>
<dbReference type="InterPro" id="IPR022776">
    <property type="entry name" value="TRM13/UPF0224_CHHC_Znf_dom"/>
</dbReference>
<dbReference type="InterPro" id="IPR007871">
    <property type="entry name" value="Methyltransferase_TRM13"/>
</dbReference>
<dbReference type="Proteomes" id="UP000654370">
    <property type="component" value="Unassembled WGS sequence"/>
</dbReference>
<evidence type="ECO:0000256" key="7">
    <source>
        <dbReference type="ARBA" id="ARBA00022691"/>
    </source>
</evidence>
<dbReference type="AlphaFoldDB" id="A0A8H7PGU1"/>
<dbReference type="GO" id="GO:0008270">
    <property type="term" value="F:zinc ion binding"/>
    <property type="evidence" value="ECO:0007669"/>
    <property type="project" value="UniProtKB-KW"/>
</dbReference>
<dbReference type="PROSITE" id="PS51800">
    <property type="entry name" value="ZF_CHHC_U11_48K"/>
    <property type="match status" value="1"/>
</dbReference>
<keyword evidence="9 15" id="KW-0479">Metal-binding</keyword>
<comment type="catalytic activity">
    <reaction evidence="14 15">
        <text>adenosine(4) in tRNA(His) + S-adenosyl-L-methionine = 2'-O-methyladenosine(4) in tRNA(His) + S-adenosyl-L-homocysteine + H(+)</text>
        <dbReference type="Rhea" id="RHEA:43196"/>
        <dbReference type="Rhea" id="RHEA-COMP:10401"/>
        <dbReference type="Rhea" id="RHEA-COMP:10402"/>
        <dbReference type="ChEBI" id="CHEBI:15378"/>
        <dbReference type="ChEBI" id="CHEBI:57856"/>
        <dbReference type="ChEBI" id="CHEBI:59789"/>
        <dbReference type="ChEBI" id="CHEBI:74411"/>
        <dbReference type="ChEBI" id="CHEBI:74477"/>
        <dbReference type="EC" id="2.1.1.225"/>
    </reaction>
</comment>
<evidence type="ECO:0000256" key="13">
    <source>
        <dbReference type="ARBA" id="ARBA00048635"/>
    </source>
</evidence>
<dbReference type="GO" id="GO:0106050">
    <property type="term" value="F:tRNA 2'-O-methyltransferase activity"/>
    <property type="evidence" value="ECO:0007669"/>
    <property type="project" value="UniProtKB-UniRule"/>
</dbReference>
<evidence type="ECO:0000256" key="4">
    <source>
        <dbReference type="ARBA" id="ARBA00015883"/>
    </source>
</evidence>
<name>A0A8H7PGU1_MORIS</name>
<evidence type="ECO:0000259" key="17">
    <source>
        <dbReference type="PROSITE" id="PS51800"/>
    </source>
</evidence>
<comment type="catalytic activity">
    <reaction evidence="12 15">
        <text>cytidine(4) in tRNA(Pro) + S-adenosyl-L-methionine = 2'-O-methylcytidine(4) in tRNA(Pro) + S-adenosyl-L-homocysteine + H(+)</text>
        <dbReference type="Rhea" id="RHEA:32767"/>
        <dbReference type="Rhea" id="RHEA-COMP:10397"/>
        <dbReference type="Rhea" id="RHEA-COMP:10398"/>
        <dbReference type="ChEBI" id="CHEBI:15378"/>
        <dbReference type="ChEBI" id="CHEBI:57856"/>
        <dbReference type="ChEBI" id="CHEBI:59789"/>
        <dbReference type="ChEBI" id="CHEBI:74495"/>
        <dbReference type="ChEBI" id="CHEBI:82748"/>
        <dbReference type="EC" id="2.1.1.225"/>
    </reaction>
</comment>
<keyword evidence="6 15" id="KW-0808">Transferase</keyword>
<keyword evidence="5 15" id="KW-0489">Methyltransferase</keyword>
<feature type="region of interest" description="Disordered" evidence="16">
    <location>
        <begin position="1"/>
        <end position="35"/>
    </location>
</feature>
<evidence type="ECO:0000256" key="1">
    <source>
        <dbReference type="ARBA" id="ARBA00002267"/>
    </source>
</evidence>
<accession>A0A8H7PGU1</accession>
<dbReference type="Pfam" id="PF05206">
    <property type="entry name" value="TRM13"/>
    <property type="match status" value="1"/>
</dbReference>
<evidence type="ECO:0000256" key="12">
    <source>
        <dbReference type="ARBA" id="ARBA00048165"/>
    </source>
</evidence>
<keyword evidence="8 15" id="KW-0819">tRNA processing</keyword>
<evidence type="ECO:0000256" key="11">
    <source>
        <dbReference type="ARBA" id="ARBA00022833"/>
    </source>
</evidence>
<evidence type="ECO:0000313" key="18">
    <source>
        <dbReference type="EMBL" id="KAG2173717.1"/>
    </source>
</evidence>
<keyword evidence="11 15" id="KW-0862">Zinc</keyword>
<evidence type="ECO:0000256" key="10">
    <source>
        <dbReference type="ARBA" id="ARBA00022771"/>
    </source>
</evidence>
<reference evidence="18" key="1">
    <citation type="submission" date="2020-12" db="EMBL/GenBank/DDBJ databases">
        <title>Metabolic potential, ecology and presence of endohyphal bacteria is reflected in genomic diversity of Mucoromycotina.</title>
        <authorList>
            <person name="Muszewska A."/>
            <person name="Okrasinska A."/>
            <person name="Steczkiewicz K."/>
            <person name="Drgas O."/>
            <person name="Orlowska M."/>
            <person name="Perlinska-Lenart U."/>
            <person name="Aleksandrzak-Piekarczyk T."/>
            <person name="Szatraj K."/>
            <person name="Zielenkiewicz U."/>
            <person name="Pilsyk S."/>
            <person name="Malc E."/>
            <person name="Mieczkowski P."/>
            <person name="Kruszewska J.S."/>
            <person name="Biernat P."/>
            <person name="Pawlowska J."/>
        </authorList>
    </citation>
    <scope>NUCLEOTIDE SEQUENCE</scope>
    <source>
        <strain evidence="18">WA0000067209</strain>
    </source>
</reference>
<evidence type="ECO:0000256" key="2">
    <source>
        <dbReference type="ARBA" id="ARBA00005265"/>
    </source>
</evidence>
<comment type="catalytic activity">
    <reaction evidence="13 15">
        <text>cytidine(4) in tRNA(Gly)(GCC) + S-adenosyl-L-methionine = 2'-O-methylcytidine(4) in tRNA(Gly)(GCC) + S-adenosyl-L-homocysteine + H(+)</text>
        <dbReference type="Rhea" id="RHEA:43192"/>
        <dbReference type="Rhea" id="RHEA-COMP:10399"/>
        <dbReference type="Rhea" id="RHEA-COMP:10400"/>
        <dbReference type="ChEBI" id="CHEBI:15378"/>
        <dbReference type="ChEBI" id="CHEBI:57856"/>
        <dbReference type="ChEBI" id="CHEBI:59789"/>
        <dbReference type="ChEBI" id="CHEBI:74495"/>
        <dbReference type="ChEBI" id="CHEBI:82748"/>
        <dbReference type="EC" id="2.1.1.225"/>
    </reaction>
</comment>
<comment type="function">
    <text evidence="1 15">tRNA methylase which 2'-O-methylates cytidine(4) in tRNA(Pro) and tRNA(Gly)(GCC), and adenosine(4) in tRNA(His).</text>
</comment>
<keyword evidence="19" id="KW-1185">Reference proteome</keyword>
<evidence type="ECO:0000256" key="8">
    <source>
        <dbReference type="ARBA" id="ARBA00022694"/>
    </source>
</evidence>
<evidence type="ECO:0000256" key="3">
    <source>
        <dbReference type="ARBA" id="ARBA00012810"/>
    </source>
</evidence>
<feature type="compositionally biased region" description="Basic and acidic residues" evidence="16">
    <location>
        <begin position="1"/>
        <end position="14"/>
    </location>
</feature>
<protein>
    <recommendedName>
        <fullName evidence="4 15">tRNA:m(4)X modification enzyme TRM13</fullName>
        <ecNumber evidence="3 15">2.1.1.225</ecNumber>
    </recommendedName>
</protein>
<gene>
    <name evidence="18" type="ORF">INT43_005137</name>
</gene>
<dbReference type="OrthoDB" id="258806at2759"/>
<proteinExistence type="inferred from homology"/>
<evidence type="ECO:0000256" key="14">
    <source>
        <dbReference type="ARBA" id="ARBA00049393"/>
    </source>
</evidence>
<evidence type="ECO:0000313" key="19">
    <source>
        <dbReference type="Proteomes" id="UP000654370"/>
    </source>
</evidence>
<dbReference type="InterPro" id="IPR039044">
    <property type="entry name" value="Trm13"/>
</dbReference>
<keyword evidence="7 15" id="KW-0949">S-adenosyl-L-methionine</keyword>
<feature type="region of interest" description="Disordered" evidence="16">
    <location>
        <begin position="405"/>
        <end position="432"/>
    </location>
</feature>
<feature type="domain" description="CHHC U11-48K-type" evidence="17">
    <location>
        <begin position="78"/>
        <end position="105"/>
    </location>
</feature>
<evidence type="ECO:0000256" key="6">
    <source>
        <dbReference type="ARBA" id="ARBA00022679"/>
    </source>
</evidence>
<dbReference type="PANTHER" id="PTHR12998:SF0">
    <property type="entry name" value="TRNA:M(4)X MODIFICATION ENZYME TRM13 HOMOLOG"/>
    <property type="match status" value="1"/>
</dbReference>